<organism evidence="2 3">
    <name type="scientific">Acetobacter nitrogenifigens DSM 23921 = NBRC 105050</name>
    <dbReference type="NCBI Taxonomy" id="1120919"/>
    <lineage>
        <taxon>Bacteria</taxon>
        <taxon>Pseudomonadati</taxon>
        <taxon>Pseudomonadota</taxon>
        <taxon>Alphaproteobacteria</taxon>
        <taxon>Acetobacterales</taxon>
        <taxon>Acetobacteraceae</taxon>
        <taxon>Acetobacter</taxon>
    </lineage>
</organism>
<feature type="domain" description="Hedgehog/Intein (Hint)" evidence="1">
    <location>
        <begin position="196"/>
        <end position="335"/>
    </location>
</feature>
<keyword evidence="3" id="KW-1185">Reference proteome</keyword>
<dbReference type="STRING" id="1120919.GCA_000429165_00041"/>
<dbReference type="Gene3D" id="2.170.16.10">
    <property type="entry name" value="Hedgehog/Intein (Hint) domain"/>
    <property type="match status" value="1"/>
</dbReference>
<evidence type="ECO:0000313" key="2">
    <source>
        <dbReference type="EMBL" id="GEN58156.1"/>
    </source>
</evidence>
<gene>
    <name evidence="2" type="ORF">ANI02nite_00400</name>
</gene>
<dbReference type="AlphaFoldDB" id="A0A511X5D8"/>
<proteinExistence type="predicted"/>
<dbReference type="InterPro" id="IPR036844">
    <property type="entry name" value="Hint_dom_sf"/>
</dbReference>
<sequence>MTTYAKTEYWSSNMNYQAVTLDGSDGSLLLNVASQASDENSPSSIYYASSITSSGDVTVAGGTSLTVYGDVKVTGSLNIDDENVTVGGTVSGGAVTISGGATLKTGYVTSTIIFGTSPTNSSASNTLIVTNYSEIINIENLSPRDVIEFDNGETTSLSVKGNTLVDQTGAVVANVTFASGYSASDFSFSGDTATVTCYLRDTAINTTRGNVAVQDIALGDHVLAYAGDATSSRRVVWAGRASCIVDSSLPDDLAGYPVRILKDAISAGAPFKDMLVTAEHCLLLEGKFIPVRMLVNGRSIFYDKTIASYDYYHIETEDHSVIMADGVLTESYLDTGNRSSFRQTGKVVSIGGSRKLSWNDAAAPLDVTRAFVEPLFREILDRSESLGCPVVNEGSPLSYDTDLHLITESGAIIRKISETDGRSVFVIPNGVNELRIVSNASRPSDVIGPYVDDRRYFGVAVGEVMLHEGRRSRSVVEHLSLVDLDGWNALEAETARWTTGDALLPLGERNWPYAALLSVQIIAAGPYALDTQGFMKDQRRA</sequence>
<dbReference type="SUPFAM" id="SSF51294">
    <property type="entry name" value="Hedgehog/intein (Hint) domain"/>
    <property type="match status" value="1"/>
</dbReference>
<reference evidence="2 3" key="1">
    <citation type="submission" date="2019-07" db="EMBL/GenBank/DDBJ databases">
        <title>Whole genome shotgun sequence of Acetobacter nitrogenifigens NBRC 105050.</title>
        <authorList>
            <person name="Hosoyama A."/>
            <person name="Uohara A."/>
            <person name="Ohji S."/>
            <person name="Ichikawa N."/>
        </authorList>
    </citation>
    <scope>NUCLEOTIDE SEQUENCE [LARGE SCALE GENOMIC DNA]</scope>
    <source>
        <strain evidence="2 3">NBRC 105050</strain>
    </source>
</reference>
<comment type="caution">
    <text evidence="2">The sequence shown here is derived from an EMBL/GenBank/DDBJ whole genome shotgun (WGS) entry which is preliminary data.</text>
</comment>
<accession>A0A511X5D8</accession>
<dbReference type="Pfam" id="PF13403">
    <property type="entry name" value="Hint_2"/>
    <property type="match status" value="1"/>
</dbReference>
<dbReference type="InterPro" id="IPR028992">
    <property type="entry name" value="Hedgehog/Intein_dom"/>
</dbReference>
<name>A0A511X5D8_9PROT</name>
<protein>
    <recommendedName>
        <fullName evidence="1">Hedgehog/Intein (Hint) domain-containing protein</fullName>
    </recommendedName>
</protein>
<dbReference type="EMBL" id="BJYF01000001">
    <property type="protein sequence ID" value="GEN58156.1"/>
    <property type="molecule type" value="Genomic_DNA"/>
</dbReference>
<dbReference type="OrthoDB" id="7284755at2"/>
<dbReference type="RefSeq" id="WP_084440267.1">
    <property type="nucleotide sequence ID" value="NZ_AUBI01000001.1"/>
</dbReference>
<evidence type="ECO:0000313" key="3">
    <source>
        <dbReference type="Proteomes" id="UP000321635"/>
    </source>
</evidence>
<evidence type="ECO:0000259" key="1">
    <source>
        <dbReference type="Pfam" id="PF13403"/>
    </source>
</evidence>
<dbReference type="Proteomes" id="UP000321635">
    <property type="component" value="Unassembled WGS sequence"/>
</dbReference>